<comment type="caution">
    <text evidence="1">The sequence shown here is derived from an EMBL/GenBank/DDBJ whole genome shotgun (WGS) entry which is preliminary data.</text>
</comment>
<protein>
    <recommendedName>
        <fullName evidence="3">Transposase</fullName>
    </recommendedName>
</protein>
<keyword evidence="2" id="KW-1185">Reference proteome</keyword>
<dbReference type="EMBL" id="BAAAPO010000028">
    <property type="protein sequence ID" value="GAA1794182.1"/>
    <property type="molecule type" value="Genomic_DNA"/>
</dbReference>
<dbReference type="SUPFAM" id="SSF46689">
    <property type="entry name" value="Homeodomain-like"/>
    <property type="match status" value="1"/>
</dbReference>
<name>A0ABP4XWJ7_9MICO</name>
<dbReference type="Pfam" id="PF13551">
    <property type="entry name" value="HTH_29"/>
    <property type="match status" value="1"/>
</dbReference>
<dbReference type="InterPro" id="IPR009057">
    <property type="entry name" value="Homeodomain-like_sf"/>
</dbReference>
<accession>A0ABP4XWJ7</accession>
<evidence type="ECO:0000313" key="2">
    <source>
        <dbReference type="Proteomes" id="UP001499938"/>
    </source>
</evidence>
<dbReference type="InterPro" id="IPR047655">
    <property type="entry name" value="Transpos_IS630-like"/>
</dbReference>
<evidence type="ECO:0008006" key="3">
    <source>
        <dbReference type="Google" id="ProtNLM"/>
    </source>
</evidence>
<evidence type="ECO:0000313" key="1">
    <source>
        <dbReference type="EMBL" id="GAA1794182.1"/>
    </source>
</evidence>
<organism evidence="1 2">
    <name type="scientific">Nostocoides veronense</name>
    <dbReference type="NCBI Taxonomy" id="330836"/>
    <lineage>
        <taxon>Bacteria</taxon>
        <taxon>Bacillati</taxon>
        <taxon>Actinomycetota</taxon>
        <taxon>Actinomycetes</taxon>
        <taxon>Micrococcales</taxon>
        <taxon>Intrasporangiaceae</taxon>
        <taxon>Nostocoides</taxon>
    </lineage>
</organism>
<reference evidence="2" key="1">
    <citation type="journal article" date="2019" name="Int. J. Syst. Evol. Microbiol.">
        <title>The Global Catalogue of Microorganisms (GCM) 10K type strain sequencing project: providing services to taxonomists for standard genome sequencing and annotation.</title>
        <authorList>
            <consortium name="The Broad Institute Genomics Platform"/>
            <consortium name="The Broad Institute Genome Sequencing Center for Infectious Disease"/>
            <person name="Wu L."/>
            <person name="Ma J."/>
        </authorList>
    </citation>
    <scope>NUCLEOTIDE SEQUENCE [LARGE SCALE GENOMIC DNA]</scope>
    <source>
        <strain evidence="2">JCM 15592</strain>
    </source>
</reference>
<sequence length="191" mass="21268">MSTSELVISDEDRATLTSWTRSSTAAAGRVERARIVLAVAQGRGTSGTAREVGVSRPTVIKWRERFRTHGLAGLEDEPRSGRPKLIDDRAIIAATLRKPPQRLTVTHWSSRLLAKELGIGDATVARAWRRFHVQPWRRGTFKFSTDPQLEAKIRDVVGLYLDPPTNAVVLCVDEKSQIQALNRTAPILPLR</sequence>
<gene>
    <name evidence="1" type="ORF">GCM10009811_18580</name>
</gene>
<proteinExistence type="predicted"/>
<dbReference type="NCBIfam" id="NF033545">
    <property type="entry name" value="transpos_IS630"/>
    <property type="match status" value="1"/>
</dbReference>
<dbReference type="Proteomes" id="UP001499938">
    <property type="component" value="Unassembled WGS sequence"/>
</dbReference>